<comment type="caution">
    <text evidence="3">The sequence shown here is derived from an EMBL/GenBank/DDBJ whole genome shotgun (WGS) entry which is preliminary data.</text>
</comment>
<sequence length="230" mass="24396">MITTPTNARMSWVAFATAGVTLTAGAFLIAMFVLEAPYNGPYNFGRANDALAALGNVLIAALVLHVSRPAERPGRSRAFVRIVAAASVVAAVCSILLAFGLIAFEVSTGISIAVILLQASWMLWVNTRLYDLGVFSRLLSRCGQLVGAGLWMGLLTVGISAMFGWLTIAQVLILGLGIFIAGGVWLAWPFWFVMLGLHLRKRPTAADSAAAPATAPDTRRRGRRSASHAG</sequence>
<feature type="compositionally biased region" description="Basic residues" evidence="1">
    <location>
        <begin position="220"/>
        <end position="230"/>
    </location>
</feature>
<feature type="transmembrane region" description="Helical" evidence="2">
    <location>
        <begin position="172"/>
        <end position="193"/>
    </location>
</feature>
<keyword evidence="2" id="KW-1133">Transmembrane helix</keyword>
<accession>A0A4R8UAB0</accession>
<feature type="transmembrane region" description="Helical" evidence="2">
    <location>
        <begin position="108"/>
        <end position="125"/>
    </location>
</feature>
<gene>
    <name evidence="3" type="ORF">E3O23_15935</name>
</gene>
<keyword evidence="2" id="KW-0812">Transmembrane</keyword>
<dbReference type="Proteomes" id="UP000297866">
    <property type="component" value="Unassembled WGS sequence"/>
</dbReference>
<reference evidence="3 4" key="1">
    <citation type="submission" date="2019-03" db="EMBL/GenBank/DDBJ databases">
        <title>Genomics of glacier-inhabiting Cryobacterium strains.</title>
        <authorList>
            <person name="Liu Q."/>
            <person name="Xin Y.-H."/>
        </authorList>
    </citation>
    <scope>NUCLEOTIDE SEQUENCE [LARGE SCALE GENOMIC DNA]</scope>
    <source>
        <strain evidence="3 4">Sr47</strain>
    </source>
</reference>
<evidence type="ECO:0000256" key="2">
    <source>
        <dbReference type="SAM" id="Phobius"/>
    </source>
</evidence>
<feature type="region of interest" description="Disordered" evidence="1">
    <location>
        <begin position="207"/>
        <end position="230"/>
    </location>
</feature>
<feature type="transmembrane region" description="Helical" evidence="2">
    <location>
        <begin position="46"/>
        <end position="66"/>
    </location>
</feature>
<feature type="compositionally biased region" description="Low complexity" evidence="1">
    <location>
        <begin position="207"/>
        <end position="216"/>
    </location>
</feature>
<evidence type="ECO:0000313" key="4">
    <source>
        <dbReference type="Proteomes" id="UP000297866"/>
    </source>
</evidence>
<organism evidence="3 4">
    <name type="scientific">Cryobacterium tagatosivorans</name>
    <dbReference type="NCBI Taxonomy" id="1259199"/>
    <lineage>
        <taxon>Bacteria</taxon>
        <taxon>Bacillati</taxon>
        <taxon>Actinomycetota</taxon>
        <taxon>Actinomycetes</taxon>
        <taxon>Micrococcales</taxon>
        <taxon>Microbacteriaceae</taxon>
        <taxon>Cryobacterium</taxon>
    </lineage>
</organism>
<feature type="transmembrane region" description="Helical" evidence="2">
    <location>
        <begin position="145"/>
        <end position="166"/>
    </location>
</feature>
<dbReference type="EMBL" id="SOEZ01000076">
    <property type="protein sequence ID" value="TFB46962.1"/>
    <property type="molecule type" value="Genomic_DNA"/>
</dbReference>
<evidence type="ECO:0000256" key="1">
    <source>
        <dbReference type="SAM" id="MobiDB-lite"/>
    </source>
</evidence>
<protein>
    <recommendedName>
        <fullName evidence="5">DUF998 domain-containing protein</fullName>
    </recommendedName>
</protein>
<keyword evidence="2" id="KW-0472">Membrane</keyword>
<feature type="transmembrane region" description="Helical" evidence="2">
    <location>
        <begin position="78"/>
        <end position="102"/>
    </location>
</feature>
<evidence type="ECO:0000313" key="3">
    <source>
        <dbReference type="EMBL" id="TFB46962.1"/>
    </source>
</evidence>
<dbReference type="AlphaFoldDB" id="A0A4R8UAB0"/>
<keyword evidence="4" id="KW-1185">Reference proteome</keyword>
<dbReference type="OrthoDB" id="5123208at2"/>
<proteinExistence type="predicted"/>
<feature type="transmembrane region" description="Helical" evidence="2">
    <location>
        <begin position="12"/>
        <end position="34"/>
    </location>
</feature>
<evidence type="ECO:0008006" key="5">
    <source>
        <dbReference type="Google" id="ProtNLM"/>
    </source>
</evidence>
<name>A0A4R8UAB0_9MICO</name>